<reference evidence="4" key="1">
    <citation type="journal article" date="2012" name="J. Bacteriol.">
        <title>Genome Sequence of Streptomyces auratus Strain AGR0001, a Phoslactomycin-Producing Actinomycete.</title>
        <authorList>
            <person name="Han X."/>
            <person name="Li M."/>
            <person name="Ding Z."/>
            <person name="Zhao J."/>
            <person name="Ji K."/>
            <person name="Wen M."/>
            <person name="Lu T."/>
        </authorList>
    </citation>
    <scope>NUCLEOTIDE SEQUENCE</scope>
    <source>
        <strain evidence="4">AGR0001</strain>
    </source>
</reference>
<dbReference type="CDD" id="cd12797">
    <property type="entry name" value="M23_peptidase"/>
    <property type="match status" value="1"/>
</dbReference>
<dbReference type="SUPFAM" id="SSF51261">
    <property type="entry name" value="Duplicated hybrid motif"/>
    <property type="match status" value="1"/>
</dbReference>
<evidence type="ECO:0000256" key="1">
    <source>
        <dbReference type="ARBA" id="ARBA00022729"/>
    </source>
</evidence>
<dbReference type="PANTHER" id="PTHR21666">
    <property type="entry name" value="PEPTIDASE-RELATED"/>
    <property type="match status" value="1"/>
</dbReference>
<name>A0A8B1NSC0_9ACTN</name>
<dbReference type="InterPro" id="IPR016047">
    <property type="entry name" value="M23ase_b-sheet_dom"/>
</dbReference>
<protein>
    <submittedName>
        <fullName evidence="4">Peptidoglycan DD-metalloendopeptidase family protein</fullName>
    </submittedName>
</protein>
<dbReference type="OrthoDB" id="5245088at2"/>
<dbReference type="Proteomes" id="UP000009036">
    <property type="component" value="Chromosome"/>
</dbReference>
<dbReference type="GO" id="GO:0004222">
    <property type="term" value="F:metalloendopeptidase activity"/>
    <property type="evidence" value="ECO:0007669"/>
    <property type="project" value="TreeGrafter"/>
</dbReference>
<dbReference type="Gene3D" id="2.70.70.10">
    <property type="entry name" value="Glucose Permease (Domain IIA)"/>
    <property type="match status" value="1"/>
</dbReference>
<dbReference type="AlphaFoldDB" id="A0A8B1NSC0"/>
<organism evidence="4 5">
    <name type="scientific">Streptomyces auratus AGR0001</name>
    <dbReference type="NCBI Taxonomy" id="1160718"/>
    <lineage>
        <taxon>Bacteria</taxon>
        <taxon>Bacillati</taxon>
        <taxon>Actinomycetota</taxon>
        <taxon>Actinomycetes</taxon>
        <taxon>Kitasatosporales</taxon>
        <taxon>Streptomycetaceae</taxon>
        <taxon>Streptomyces</taxon>
    </lineage>
</organism>
<dbReference type="EMBL" id="CP072931">
    <property type="protein sequence ID" value="QTZ96354.1"/>
    <property type="molecule type" value="Genomic_DNA"/>
</dbReference>
<evidence type="ECO:0000313" key="5">
    <source>
        <dbReference type="Proteomes" id="UP000009036"/>
    </source>
</evidence>
<feature type="compositionally biased region" description="Low complexity" evidence="2">
    <location>
        <begin position="1"/>
        <end position="14"/>
    </location>
</feature>
<evidence type="ECO:0000313" key="4">
    <source>
        <dbReference type="EMBL" id="QTZ96354.1"/>
    </source>
</evidence>
<feature type="domain" description="M23ase beta-sheet core" evidence="3">
    <location>
        <begin position="111"/>
        <end position="208"/>
    </location>
</feature>
<gene>
    <name evidence="4" type="ORF">SU9_025335</name>
</gene>
<sequence length="302" mass="31241">MGAAVERGAQAAAGRISVRSTEGPADAEGAWGTEREGSTGHPGAGEHDERVGRPGDRVPAEGAGHLGNPARAEPSAEPSAEERSWPVAGPAGIRPTVLRGWDPPASPWAAGHRGVDLASSAGAEVRAAAPGRVVYAGTVAGRGVLTLEVSRSGRPPLHTTYEPVRPTARKGQHVTAGQRVAVLQRGPFHCRAPCLHWGLRRGKTYLDPLSLLPRSMLRSGPSRLLPVFGIPVPMEGHTIPRHPAPPEPAAHAQSSTPTAAALLGTVGLAAAALWALGRIPRNSVGEQGRVEASEGRGVRGLR</sequence>
<evidence type="ECO:0000256" key="2">
    <source>
        <dbReference type="SAM" id="MobiDB-lite"/>
    </source>
</evidence>
<accession>A0A8B1NSC0</accession>
<proteinExistence type="predicted"/>
<feature type="region of interest" description="Disordered" evidence="2">
    <location>
        <begin position="1"/>
        <end position="100"/>
    </location>
</feature>
<dbReference type="InterPro" id="IPR011055">
    <property type="entry name" value="Dup_hybrid_motif"/>
</dbReference>
<dbReference type="InterPro" id="IPR050570">
    <property type="entry name" value="Cell_wall_metabolism_enzyme"/>
</dbReference>
<keyword evidence="1" id="KW-0732">Signal</keyword>
<dbReference type="Pfam" id="PF01551">
    <property type="entry name" value="Peptidase_M23"/>
    <property type="match status" value="1"/>
</dbReference>
<keyword evidence="5" id="KW-1185">Reference proteome</keyword>
<dbReference type="PANTHER" id="PTHR21666:SF289">
    <property type="entry name" value="L-ALA--D-GLU ENDOPEPTIDASE"/>
    <property type="match status" value="1"/>
</dbReference>
<dbReference type="KEGG" id="sauh:SU9_025335"/>
<feature type="compositionally biased region" description="Basic and acidic residues" evidence="2">
    <location>
        <begin position="33"/>
        <end position="59"/>
    </location>
</feature>
<feature type="compositionally biased region" description="Low complexity" evidence="2">
    <location>
        <begin position="69"/>
        <end position="78"/>
    </location>
</feature>
<evidence type="ECO:0000259" key="3">
    <source>
        <dbReference type="Pfam" id="PF01551"/>
    </source>
</evidence>
<reference evidence="4" key="2">
    <citation type="submission" date="2021-04" db="EMBL/GenBank/DDBJ databases">
        <authorList>
            <person name="Wen M.-L."/>
            <person name="Han X.-L."/>
            <person name="Xiong J."/>
        </authorList>
    </citation>
    <scope>NUCLEOTIDE SEQUENCE</scope>
    <source>
        <strain evidence="4">AGR0001</strain>
    </source>
</reference>